<keyword evidence="1" id="KW-0472">Membrane</keyword>
<dbReference type="PANTHER" id="PTHR40940:SF2">
    <property type="entry name" value="BATD"/>
    <property type="match status" value="1"/>
</dbReference>
<dbReference type="Proteomes" id="UP000030185">
    <property type="component" value="Unassembled WGS sequence"/>
</dbReference>
<feature type="signal peptide" evidence="2">
    <location>
        <begin position="1"/>
        <end position="22"/>
    </location>
</feature>
<feature type="transmembrane region" description="Helical" evidence="1">
    <location>
        <begin position="440"/>
        <end position="458"/>
    </location>
</feature>
<gene>
    <name evidence="3" type="ORF">MYP_4555</name>
</gene>
<evidence type="ECO:0000313" key="4">
    <source>
        <dbReference type="Proteomes" id="UP000030185"/>
    </source>
</evidence>
<protein>
    <recommendedName>
        <fullName evidence="5">BatD protein</fullName>
    </recommendedName>
</protein>
<dbReference type="STRING" id="153721.MYP_4555"/>
<dbReference type="OrthoDB" id="2079210at2"/>
<evidence type="ECO:0000313" key="3">
    <source>
        <dbReference type="EMBL" id="GAL87325.1"/>
    </source>
</evidence>
<dbReference type="PANTHER" id="PTHR40940">
    <property type="entry name" value="PROTEIN BATD-RELATED"/>
    <property type="match status" value="1"/>
</dbReference>
<feature type="chain" id="PRO_5001937426" description="BatD protein" evidence="2">
    <location>
        <begin position="23"/>
        <end position="460"/>
    </location>
</feature>
<organism evidence="3 4">
    <name type="scientific">Sporocytophaga myxococcoides</name>
    <dbReference type="NCBI Taxonomy" id="153721"/>
    <lineage>
        <taxon>Bacteria</taxon>
        <taxon>Pseudomonadati</taxon>
        <taxon>Bacteroidota</taxon>
        <taxon>Cytophagia</taxon>
        <taxon>Cytophagales</taxon>
        <taxon>Cytophagaceae</taxon>
        <taxon>Sporocytophaga</taxon>
    </lineage>
</organism>
<dbReference type="RefSeq" id="WP_045468560.1">
    <property type="nucleotide sequence ID" value="NZ_BBLT01000012.1"/>
</dbReference>
<evidence type="ECO:0000256" key="1">
    <source>
        <dbReference type="SAM" id="Phobius"/>
    </source>
</evidence>
<accession>A0A098LK49</accession>
<dbReference type="Pfam" id="PF13584">
    <property type="entry name" value="BatD"/>
    <property type="match status" value="1"/>
</dbReference>
<proteinExistence type="predicted"/>
<keyword evidence="4" id="KW-1185">Reference proteome</keyword>
<dbReference type="InterPro" id="IPR025738">
    <property type="entry name" value="BatD"/>
</dbReference>
<keyword evidence="2" id="KW-0732">Signal</keyword>
<keyword evidence="1" id="KW-1133">Transmembrane helix</keyword>
<dbReference type="EMBL" id="BBLT01000012">
    <property type="protein sequence ID" value="GAL87325.1"/>
    <property type="molecule type" value="Genomic_DNA"/>
</dbReference>
<reference evidence="3 4" key="1">
    <citation type="submission" date="2014-09" db="EMBL/GenBank/DDBJ databases">
        <title>Sporocytophaga myxococcoides PG-01 genome sequencing.</title>
        <authorList>
            <person name="Liu L."/>
            <person name="Gao P.J."/>
            <person name="Chen G.J."/>
            <person name="Wang L.S."/>
        </authorList>
    </citation>
    <scope>NUCLEOTIDE SEQUENCE [LARGE SCALE GENOMIC DNA]</scope>
    <source>
        <strain evidence="3 4">PG-01</strain>
    </source>
</reference>
<comment type="caution">
    <text evidence="3">The sequence shown here is derived from an EMBL/GenBank/DDBJ whole genome shotgun (WGS) entry which is preliminary data.</text>
</comment>
<evidence type="ECO:0008006" key="5">
    <source>
        <dbReference type="Google" id="ProtNLM"/>
    </source>
</evidence>
<evidence type="ECO:0000256" key="2">
    <source>
        <dbReference type="SAM" id="SignalP"/>
    </source>
</evidence>
<keyword evidence="1" id="KW-0812">Transmembrane</keyword>
<dbReference type="eggNOG" id="COG0457">
    <property type="taxonomic scope" value="Bacteria"/>
</dbReference>
<dbReference type="AlphaFoldDB" id="A0A098LK49"/>
<name>A0A098LK49_9BACT</name>
<sequence length="460" mass="52684">MVEKLLLCVCCSLVFLTCNLSAQDLKIKFSDRSIQEGEIFTITLTVPTKKVKEISPFPEIEDFSKKRTIFHRERKEDIFIAEQEYLPSKPGVFTLPSFTISVNGQTYRFNGTKITVAPGKKSLEQISEDKAGKKEEFSPSELDAMFLVESNQKSVFVNEGFVLSASFLVAKDNPSEYNFVDLNKQVTYIIQDLKPADCWIEEITSPGELKKDTVKFHNKVYNRYRLYKVCLFPLGAGTINIPSTGFKILTYATLRTKNEIERKDEFKMFKSGGIAIQVLPLPEHPLMDSVAVGTAELQTNIWKKVLEVNEPLKVSLKLTGMFNPALAEMNVKESRDFEIYPEKEDLKKDERGSDIQFTKVFNYEFLPKNSGNIKLADCFSLIYFNTSSKTYDTLTPKFMIYVKGERKSEYISSHEDGFYQLIDKSSNRLRQGERDDLTKVLTNIIILFMLVTTIILIIKR</sequence>